<evidence type="ECO:0000256" key="2">
    <source>
        <dbReference type="ARBA" id="ARBA00022833"/>
    </source>
</evidence>
<dbReference type="Proteomes" id="UP000492821">
    <property type="component" value="Unassembled WGS sequence"/>
</dbReference>
<protein>
    <submittedName>
        <fullName evidence="7">RING-type domain-containing protein</fullName>
    </submittedName>
</protein>
<evidence type="ECO:0000256" key="4">
    <source>
        <dbReference type="SAM" id="MobiDB-lite"/>
    </source>
</evidence>
<keyword evidence="2" id="KW-0862">Zinc</keyword>
<dbReference type="SMART" id="SM00184">
    <property type="entry name" value="RING"/>
    <property type="match status" value="2"/>
</dbReference>
<proteinExistence type="predicted"/>
<name>A0A7E4W6Q2_PANRE</name>
<evidence type="ECO:0000259" key="5">
    <source>
        <dbReference type="PROSITE" id="PS50089"/>
    </source>
</evidence>
<evidence type="ECO:0000313" key="6">
    <source>
        <dbReference type="Proteomes" id="UP000492821"/>
    </source>
</evidence>
<dbReference type="PROSITE" id="PS50089">
    <property type="entry name" value="ZF_RING_2"/>
    <property type="match status" value="2"/>
</dbReference>
<accession>A0A7E4W6Q2</accession>
<organism evidence="6 7">
    <name type="scientific">Panagrellus redivivus</name>
    <name type="common">Microworm</name>
    <dbReference type="NCBI Taxonomy" id="6233"/>
    <lineage>
        <taxon>Eukaryota</taxon>
        <taxon>Metazoa</taxon>
        <taxon>Ecdysozoa</taxon>
        <taxon>Nematoda</taxon>
        <taxon>Chromadorea</taxon>
        <taxon>Rhabditida</taxon>
        <taxon>Tylenchina</taxon>
        <taxon>Panagrolaimomorpha</taxon>
        <taxon>Panagrolaimoidea</taxon>
        <taxon>Panagrolaimidae</taxon>
        <taxon>Panagrellus</taxon>
    </lineage>
</organism>
<evidence type="ECO:0000313" key="7">
    <source>
        <dbReference type="WBParaSite" id="Pan_g7572.t1"/>
    </source>
</evidence>
<dbReference type="AlphaFoldDB" id="A0A7E4W6Q2"/>
<reference evidence="7" key="2">
    <citation type="submission" date="2020-10" db="UniProtKB">
        <authorList>
            <consortium name="WormBaseParasite"/>
        </authorList>
    </citation>
    <scope>IDENTIFICATION</scope>
</reference>
<keyword evidence="1 3" id="KW-0863">Zinc-finger</keyword>
<feature type="compositionally biased region" description="Polar residues" evidence="4">
    <location>
        <begin position="1"/>
        <end position="24"/>
    </location>
</feature>
<evidence type="ECO:0000256" key="1">
    <source>
        <dbReference type="ARBA" id="ARBA00022771"/>
    </source>
</evidence>
<feature type="domain" description="RING-type" evidence="5">
    <location>
        <begin position="110"/>
        <end position="152"/>
    </location>
</feature>
<dbReference type="InterPro" id="IPR013083">
    <property type="entry name" value="Znf_RING/FYVE/PHD"/>
</dbReference>
<evidence type="ECO:0000256" key="3">
    <source>
        <dbReference type="PROSITE-ProRule" id="PRU00175"/>
    </source>
</evidence>
<feature type="region of interest" description="Disordered" evidence="4">
    <location>
        <begin position="1"/>
        <end position="25"/>
    </location>
</feature>
<dbReference type="InterPro" id="IPR001841">
    <property type="entry name" value="Znf_RING"/>
</dbReference>
<dbReference type="WBParaSite" id="Pan_g7572.t1">
    <property type="protein sequence ID" value="Pan_g7572.t1"/>
    <property type="gene ID" value="Pan_g7572"/>
</dbReference>
<dbReference type="Gene3D" id="3.30.40.10">
    <property type="entry name" value="Zinc/RING finger domain, C3HC4 (zinc finger)"/>
    <property type="match status" value="2"/>
</dbReference>
<keyword evidence="6" id="KW-1185">Reference proteome</keyword>
<keyword evidence="1 3" id="KW-0479">Metal-binding</keyword>
<feature type="domain" description="RING-type" evidence="5">
    <location>
        <begin position="33"/>
        <end position="74"/>
    </location>
</feature>
<dbReference type="SUPFAM" id="SSF57850">
    <property type="entry name" value="RING/U-box"/>
    <property type="match status" value="2"/>
</dbReference>
<sequence>MTDSYISKNSETPPQDPTTNSESKPQLLPLTHCRCCQKPMTDNLPSACTYPCGHSFHSICMEKLKTWPSLCPKCFTPIPGLEDDDEDDIPGSGCQIHELPHKAPKRLKKCCMCKKRIFTLPLPTSQSTCGHLFHLACMEKLIKSNTECPVCHVSLEIAGNGLRLVESLRSPMFEPKVEPILEILDE</sequence>
<dbReference type="GO" id="GO:0008270">
    <property type="term" value="F:zinc ion binding"/>
    <property type="evidence" value="ECO:0007669"/>
    <property type="project" value="UniProtKB-KW"/>
</dbReference>
<reference evidence="6" key="1">
    <citation type="journal article" date="2013" name="Genetics">
        <title>The draft genome and transcriptome of Panagrellus redivivus are shaped by the harsh demands of a free-living lifestyle.</title>
        <authorList>
            <person name="Srinivasan J."/>
            <person name="Dillman A.R."/>
            <person name="Macchietto M.G."/>
            <person name="Heikkinen L."/>
            <person name="Lakso M."/>
            <person name="Fracchia K.M."/>
            <person name="Antoshechkin I."/>
            <person name="Mortazavi A."/>
            <person name="Wong G."/>
            <person name="Sternberg P.W."/>
        </authorList>
    </citation>
    <scope>NUCLEOTIDE SEQUENCE [LARGE SCALE GENOMIC DNA]</scope>
    <source>
        <strain evidence="6">MT8872</strain>
    </source>
</reference>